<evidence type="ECO:0000256" key="7">
    <source>
        <dbReference type="PROSITE-ProRule" id="PRU00042"/>
    </source>
</evidence>
<sequence>MENELCENKFESKLQIGSIGFSSDIKEEKLKPSYHCDICGKSFSQSGALSKHKRERPYCCDICGKSFHQIDGLIVHKRIHTGENPYHCDICGKSFSDNGELTKHICIHTGDKPYCCDICGKSFSRNEHLTVHKQSIMWLAVDLAGISTARRLQTDHPASLENKSPTINYVVS</sequence>
<dbReference type="RefSeq" id="XP_029653269.1">
    <property type="nucleotide sequence ID" value="XM_029797409.1"/>
</dbReference>
<dbReference type="GO" id="GO:0005634">
    <property type="term" value="C:nucleus"/>
    <property type="evidence" value="ECO:0007669"/>
    <property type="project" value="UniProtKB-SubCell"/>
</dbReference>
<dbReference type="FunFam" id="3.30.160.60:FF:000557">
    <property type="entry name" value="zinc finger and SCAN domain-containing protein 29"/>
    <property type="match status" value="1"/>
</dbReference>
<gene>
    <name evidence="10" type="primary">LOC115226411</name>
</gene>
<keyword evidence="4 7" id="KW-0863">Zinc-finger</keyword>
<feature type="domain" description="C2H2-type" evidence="8">
    <location>
        <begin position="114"/>
        <end position="134"/>
    </location>
</feature>
<keyword evidence="9" id="KW-1185">Reference proteome</keyword>
<dbReference type="InterPro" id="IPR013087">
    <property type="entry name" value="Znf_C2H2_type"/>
</dbReference>
<protein>
    <submittedName>
        <fullName evidence="10">Endothelial zinc finger protein induced by tumor necrosis factor alpha-like</fullName>
    </submittedName>
</protein>
<proteinExistence type="predicted"/>
<dbReference type="PANTHER" id="PTHR24394:SF29">
    <property type="entry name" value="MYONEURIN"/>
    <property type="match status" value="1"/>
</dbReference>
<keyword evidence="6" id="KW-0539">Nucleus</keyword>
<feature type="domain" description="C2H2-type" evidence="8">
    <location>
        <begin position="86"/>
        <end position="113"/>
    </location>
</feature>
<evidence type="ECO:0000313" key="10">
    <source>
        <dbReference type="RefSeq" id="XP_029653269.1"/>
    </source>
</evidence>
<evidence type="ECO:0000256" key="4">
    <source>
        <dbReference type="ARBA" id="ARBA00022771"/>
    </source>
</evidence>
<comment type="subcellular location">
    <subcellularLocation>
        <location evidence="1">Nucleus</location>
    </subcellularLocation>
</comment>
<dbReference type="KEGG" id="osn:115226411"/>
<dbReference type="Pfam" id="PF13912">
    <property type="entry name" value="zf-C2H2_6"/>
    <property type="match status" value="1"/>
</dbReference>
<keyword evidence="2" id="KW-0479">Metal-binding</keyword>
<dbReference type="GO" id="GO:0000981">
    <property type="term" value="F:DNA-binding transcription factor activity, RNA polymerase II-specific"/>
    <property type="evidence" value="ECO:0007669"/>
    <property type="project" value="TreeGrafter"/>
</dbReference>
<dbReference type="InterPro" id="IPR036236">
    <property type="entry name" value="Znf_C2H2_sf"/>
</dbReference>
<dbReference type="GO" id="GO:0008270">
    <property type="term" value="F:zinc ion binding"/>
    <property type="evidence" value="ECO:0007669"/>
    <property type="project" value="UniProtKB-KW"/>
</dbReference>
<name>A0A6P7TMM6_9MOLL</name>
<evidence type="ECO:0000256" key="2">
    <source>
        <dbReference type="ARBA" id="ARBA00022723"/>
    </source>
</evidence>
<evidence type="ECO:0000259" key="8">
    <source>
        <dbReference type="PROSITE" id="PS50157"/>
    </source>
</evidence>
<evidence type="ECO:0000313" key="9">
    <source>
        <dbReference type="Proteomes" id="UP000515154"/>
    </source>
</evidence>
<dbReference type="SUPFAM" id="SSF57667">
    <property type="entry name" value="beta-beta-alpha zinc fingers"/>
    <property type="match status" value="2"/>
</dbReference>
<dbReference type="Pfam" id="PF00096">
    <property type="entry name" value="zf-C2H2"/>
    <property type="match status" value="3"/>
</dbReference>
<dbReference type="Gene3D" id="3.30.160.60">
    <property type="entry name" value="Classic Zinc Finger"/>
    <property type="match status" value="4"/>
</dbReference>
<evidence type="ECO:0000256" key="5">
    <source>
        <dbReference type="ARBA" id="ARBA00022833"/>
    </source>
</evidence>
<evidence type="ECO:0000256" key="3">
    <source>
        <dbReference type="ARBA" id="ARBA00022737"/>
    </source>
</evidence>
<keyword evidence="5" id="KW-0862">Zinc</keyword>
<evidence type="ECO:0000256" key="6">
    <source>
        <dbReference type="ARBA" id="ARBA00023242"/>
    </source>
</evidence>
<dbReference type="FunFam" id="3.30.160.60:FF:000512">
    <property type="entry name" value="zinc finger protein 197 isoform X1"/>
    <property type="match status" value="1"/>
</dbReference>
<evidence type="ECO:0000256" key="1">
    <source>
        <dbReference type="ARBA" id="ARBA00004123"/>
    </source>
</evidence>
<feature type="domain" description="C2H2-type" evidence="8">
    <location>
        <begin position="34"/>
        <end position="54"/>
    </location>
</feature>
<dbReference type="SMART" id="SM00355">
    <property type="entry name" value="ZnF_C2H2"/>
    <property type="match status" value="4"/>
</dbReference>
<dbReference type="FunFam" id="3.30.160.60:FF:000110">
    <property type="entry name" value="Zinc finger protein-like"/>
    <property type="match status" value="1"/>
</dbReference>
<feature type="domain" description="C2H2-type" evidence="8">
    <location>
        <begin position="58"/>
        <end position="85"/>
    </location>
</feature>
<dbReference type="FunFam" id="3.30.160.60:FF:000295">
    <property type="entry name" value="zinc finger protein 19"/>
    <property type="match status" value="1"/>
</dbReference>
<reference evidence="10" key="1">
    <citation type="submission" date="2025-08" db="UniProtKB">
        <authorList>
            <consortium name="RefSeq"/>
        </authorList>
    </citation>
    <scope>IDENTIFICATION</scope>
</reference>
<accession>A0A6P7TMM6</accession>
<keyword evidence="3" id="KW-0677">Repeat</keyword>
<dbReference type="Proteomes" id="UP000515154">
    <property type="component" value="Linkage group LG30"/>
</dbReference>
<dbReference type="PANTHER" id="PTHR24394">
    <property type="entry name" value="ZINC FINGER PROTEIN"/>
    <property type="match status" value="1"/>
</dbReference>
<dbReference type="PROSITE" id="PS50157">
    <property type="entry name" value="ZINC_FINGER_C2H2_2"/>
    <property type="match status" value="4"/>
</dbReference>
<dbReference type="AlphaFoldDB" id="A0A6P7TMM6"/>
<dbReference type="PROSITE" id="PS00028">
    <property type="entry name" value="ZINC_FINGER_C2H2_1"/>
    <property type="match status" value="2"/>
</dbReference>
<organism evidence="9 10">
    <name type="scientific">Octopus sinensis</name>
    <name type="common">East Asian common octopus</name>
    <dbReference type="NCBI Taxonomy" id="2607531"/>
    <lineage>
        <taxon>Eukaryota</taxon>
        <taxon>Metazoa</taxon>
        <taxon>Spiralia</taxon>
        <taxon>Lophotrochozoa</taxon>
        <taxon>Mollusca</taxon>
        <taxon>Cephalopoda</taxon>
        <taxon>Coleoidea</taxon>
        <taxon>Octopodiformes</taxon>
        <taxon>Octopoda</taxon>
        <taxon>Incirrata</taxon>
        <taxon>Octopodidae</taxon>
        <taxon>Octopus</taxon>
    </lineage>
</organism>